<accession>A0A9P6RMP1</accession>
<dbReference type="Proteomes" id="UP000738325">
    <property type="component" value="Unassembled WGS sequence"/>
</dbReference>
<dbReference type="GO" id="GO:0045721">
    <property type="term" value="P:negative regulation of gluconeogenesis"/>
    <property type="evidence" value="ECO:0007669"/>
    <property type="project" value="TreeGrafter"/>
</dbReference>
<dbReference type="EMBL" id="JAAAIP010000262">
    <property type="protein sequence ID" value="KAG0320948.1"/>
    <property type="molecule type" value="Genomic_DNA"/>
</dbReference>
<comment type="similarity">
    <text evidence="1">Belongs to the GID4/VID24 family.</text>
</comment>
<evidence type="ECO:0000256" key="2">
    <source>
        <dbReference type="SAM" id="Coils"/>
    </source>
</evidence>
<feature type="coiled-coil region" evidence="2">
    <location>
        <begin position="201"/>
        <end position="247"/>
    </location>
</feature>
<proteinExistence type="inferred from homology"/>
<protein>
    <recommendedName>
        <fullName evidence="5">Vacuolar import and degradation protein-domain-containing protein</fullName>
    </recommendedName>
</protein>
<dbReference type="GO" id="GO:0007039">
    <property type="term" value="P:protein catabolic process in the vacuole"/>
    <property type="evidence" value="ECO:0007669"/>
    <property type="project" value="TreeGrafter"/>
</dbReference>
<sequence>MPVFASIATADPVDSPTAATSSTTVIATDDLPIDVDEIRDILTRALCSCPDPSNSNGNSGIYNFNISAILDDMSLLARGRSMNVTSSAVASATTSNNSNINTADGACSVLDALFDSVQEGLRRRNESMDAHLHSCFLNQGRQGRAQRIADATIDAQLEALASRPRVNREEDYRELANLLAVLPDEEQRGWIRLWEDLRRRRESQEREQDQRQRKLEQQQLQQEREEKERQRLRLKQERQRLIALQDQQRRRDPFATVRMMPTRTCHLYQGSKFLGKQRSGTHSYEVMVDIKDVNLLDSMLSGYLHIKGLTDEYPTLTTFFDAEIVGPEYSFLTRKWDANEATDEEHWKLLDPKLLQPQQQDAPPLTLSDIKYDFRERDVIFMRWKEHFLVPDHHVKGIMGASFAGFYYICYHKLTGQINGYYYHQSSEKFQQLFLGHVQERNSFGSYEYR</sequence>
<dbReference type="GO" id="GO:0034657">
    <property type="term" value="C:GID complex"/>
    <property type="evidence" value="ECO:0007669"/>
    <property type="project" value="TreeGrafter"/>
</dbReference>
<dbReference type="PANTHER" id="PTHR14534:SF3">
    <property type="entry name" value="GID COMPLEX SUBUNIT 4 HOMOLOG"/>
    <property type="match status" value="1"/>
</dbReference>
<dbReference type="Pfam" id="PF09783">
    <property type="entry name" value="Vac_ImportDeg"/>
    <property type="match status" value="1"/>
</dbReference>
<keyword evidence="4" id="KW-1185">Reference proteome</keyword>
<evidence type="ECO:0000313" key="4">
    <source>
        <dbReference type="Proteomes" id="UP000738325"/>
    </source>
</evidence>
<organism evidence="3 4">
    <name type="scientific">Dissophora globulifera</name>
    <dbReference type="NCBI Taxonomy" id="979702"/>
    <lineage>
        <taxon>Eukaryota</taxon>
        <taxon>Fungi</taxon>
        <taxon>Fungi incertae sedis</taxon>
        <taxon>Mucoromycota</taxon>
        <taxon>Mortierellomycotina</taxon>
        <taxon>Mortierellomycetes</taxon>
        <taxon>Mortierellales</taxon>
        <taxon>Mortierellaceae</taxon>
        <taxon>Dissophora</taxon>
    </lineage>
</organism>
<comment type="caution">
    <text evidence="3">The sequence shown here is derived from an EMBL/GenBank/DDBJ whole genome shotgun (WGS) entry which is preliminary data.</text>
</comment>
<evidence type="ECO:0000256" key="1">
    <source>
        <dbReference type="ARBA" id="ARBA00061469"/>
    </source>
</evidence>
<dbReference type="AlphaFoldDB" id="A0A9P6RMP1"/>
<dbReference type="GO" id="GO:0006623">
    <property type="term" value="P:protein targeting to vacuole"/>
    <property type="evidence" value="ECO:0007669"/>
    <property type="project" value="TreeGrafter"/>
</dbReference>
<name>A0A9P6RMP1_9FUNG</name>
<dbReference type="InterPro" id="IPR018618">
    <property type="entry name" value="GID4/10-like"/>
</dbReference>
<dbReference type="GO" id="GO:0005773">
    <property type="term" value="C:vacuole"/>
    <property type="evidence" value="ECO:0007669"/>
    <property type="project" value="GOC"/>
</dbReference>
<dbReference type="OrthoDB" id="62at2759"/>
<reference evidence="3" key="1">
    <citation type="journal article" date="2020" name="Fungal Divers.">
        <title>Resolving the Mortierellaceae phylogeny through synthesis of multi-gene phylogenetics and phylogenomics.</title>
        <authorList>
            <person name="Vandepol N."/>
            <person name="Liber J."/>
            <person name="Desiro A."/>
            <person name="Na H."/>
            <person name="Kennedy M."/>
            <person name="Barry K."/>
            <person name="Grigoriev I.V."/>
            <person name="Miller A.N."/>
            <person name="O'Donnell K."/>
            <person name="Stajich J.E."/>
            <person name="Bonito G."/>
        </authorList>
    </citation>
    <scope>NUCLEOTIDE SEQUENCE</scope>
    <source>
        <strain evidence="3">REB-010B</strain>
    </source>
</reference>
<keyword evidence="2" id="KW-0175">Coiled coil</keyword>
<dbReference type="PANTHER" id="PTHR14534">
    <property type="entry name" value="VACUOLAR IMPORT AND DEGRADATION PROTEIN 24"/>
    <property type="match status" value="1"/>
</dbReference>
<dbReference type="GO" id="GO:0043161">
    <property type="term" value="P:proteasome-mediated ubiquitin-dependent protein catabolic process"/>
    <property type="evidence" value="ECO:0007669"/>
    <property type="project" value="TreeGrafter"/>
</dbReference>
<evidence type="ECO:0008006" key="5">
    <source>
        <dbReference type="Google" id="ProtNLM"/>
    </source>
</evidence>
<gene>
    <name evidence="3" type="ORF">BGZ99_004231</name>
</gene>
<evidence type="ECO:0000313" key="3">
    <source>
        <dbReference type="EMBL" id="KAG0320948.1"/>
    </source>
</evidence>